<comment type="caution">
    <text evidence="3">The sequence shown here is derived from an EMBL/GenBank/DDBJ whole genome shotgun (WGS) entry which is preliminary data.</text>
</comment>
<organism evidence="3 4">
    <name type="scientific">Kineosporia mesophila</name>
    <dbReference type="NCBI Taxonomy" id="566012"/>
    <lineage>
        <taxon>Bacteria</taxon>
        <taxon>Bacillati</taxon>
        <taxon>Actinomycetota</taxon>
        <taxon>Actinomycetes</taxon>
        <taxon>Kineosporiales</taxon>
        <taxon>Kineosporiaceae</taxon>
        <taxon>Kineosporia</taxon>
    </lineage>
</organism>
<dbReference type="Gene3D" id="3.40.50.1820">
    <property type="entry name" value="alpha/beta hydrolase"/>
    <property type="match status" value="1"/>
</dbReference>
<protein>
    <submittedName>
        <fullName evidence="3">Alpha/beta fold hydrolase</fullName>
    </submittedName>
</protein>
<keyword evidence="4" id="KW-1185">Reference proteome</keyword>
<name>A0ABP6ZDR8_9ACTN</name>
<dbReference type="SUPFAM" id="SSF53474">
    <property type="entry name" value="alpha/beta-Hydrolases"/>
    <property type="match status" value="1"/>
</dbReference>
<accession>A0ABP6ZDR8</accession>
<reference evidence="4" key="1">
    <citation type="journal article" date="2019" name="Int. J. Syst. Evol. Microbiol.">
        <title>The Global Catalogue of Microorganisms (GCM) 10K type strain sequencing project: providing services to taxonomists for standard genome sequencing and annotation.</title>
        <authorList>
            <consortium name="The Broad Institute Genomics Platform"/>
            <consortium name="The Broad Institute Genome Sequencing Center for Infectious Disease"/>
            <person name="Wu L."/>
            <person name="Ma J."/>
        </authorList>
    </citation>
    <scope>NUCLEOTIDE SEQUENCE [LARGE SCALE GENOMIC DNA]</scope>
    <source>
        <strain evidence="4">JCM 16902</strain>
    </source>
</reference>
<keyword evidence="3" id="KW-0378">Hydrolase</keyword>
<gene>
    <name evidence="3" type="ORF">GCM10022223_18360</name>
</gene>
<dbReference type="Pfam" id="PF00975">
    <property type="entry name" value="Thioesterase"/>
    <property type="match status" value="1"/>
</dbReference>
<evidence type="ECO:0000313" key="4">
    <source>
        <dbReference type="Proteomes" id="UP001501074"/>
    </source>
</evidence>
<sequence>MTGSWVRRFRERPAAAVRLVCFPHAGGGPSSFRAWDTLLPDSVELLVAGYPGREDRFGEPAAGSLDEMGQALAEALVPVLDRPWIAFGHSMGTIVACETLRHLRELGVPEPTWLYLSGRRSLDRGLGGAVHRQDENGLRGELERLGGTPPEVLDDPVLRAAVLNSVREDYRLVETYRPTPVPPLDCPIRVLGGTDDPELQGPDDDGAFGWTRFTTGPVSTRMFPGDHFYLVPRRRDVVNDVLSVLDPALRSLRSAWLDAP</sequence>
<dbReference type="EMBL" id="BAAAZO010000002">
    <property type="protein sequence ID" value="GAA3602928.1"/>
    <property type="molecule type" value="Genomic_DNA"/>
</dbReference>
<dbReference type="InterPro" id="IPR012223">
    <property type="entry name" value="TEII"/>
</dbReference>
<dbReference type="RefSeq" id="WP_331282959.1">
    <property type="nucleotide sequence ID" value="NZ_BAAAZO010000002.1"/>
</dbReference>
<dbReference type="PANTHER" id="PTHR11487">
    <property type="entry name" value="THIOESTERASE"/>
    <property type="match status" value="1"/>
</dbReference>
<dbReference type="InterPro" id="IPR029058">
    <property type="entry name" value="AB_hydrolase_fold"/>
</dbReference>
<dbReference type="GO" id="GO:0016787">
    <property type="term" value="F:hydrolase activity"/>
    <property type="evidence" value="ECO:0007669"/>
    <property type="project" value="UniProtKB-KW"/>
</dbReference>
<evidence type="ECO:0000313" key="3">
    <source>
        <dbReference type="EMBL" id="GAA3602928.1"/>
    </source>
</evidence>
<dbReference type="InterPro" id="IPR001031">
    <property type="entry name" value="Thioesterase"/>
</dbReference>
<comment type="similarity">
    <text evidence="1">Belongs to the thioesterase family.</text>
</comment>
<dbReference type="PANTHER" id="PTHR11487:SF0">
    <property type="entry name" value="S-ACYL FATTY ACID SYNTHASE THIOESTERASE, MEDIUM CHAIN"/>
    <property type="match status" value="1"/>
</dbReference>
<evidence type="ECO:0000259" key="2">
    <source>
        <dbReference type="Pfam" id="PF00975"/>
    </source>
</evidence>
<proteinExistence type="inferred from homology"/>
<dbReference type="Proteomes" id="UP001501074">
    <property type="component" value="Unassembled WGS sequence"/>
</dbReference>
<feature type="domain" description="Thioesterase" evidence="2">
    <location>
        <begin position="18"/>
        <end position="238"/>
    </location>
</feature>
<evidence type="ECO:0000256" key="1">
    <source>
        <dbReference type="ARBA" id="ARBA00007169"/>
    </source>
</evidence>